<dbReference type="SUPFAM" id="SSF51182">
    <property type="entry name" value="RmlC-like cupins"/>
    <property type="match status" value="1"/>
</dbReference>
<reference evidence="5 6" key="1">
    <citation type="submission" date="2019-06" db="EMBL/GenBank/DDBJ databases">
        <title>Sorghum-associated microbial communities from plants grown in Nebraska, USA.</title>
        <authorList>
            <person name="Schachtman D."/>
        </authorList>
    </citation>
    <scope>NUCLEOTIDE SEQUENCE [LARGE SCALE GENOMIC DNA]</scope>
    <source>
        <strain evidence="5 6">1209</strain>
    </source>
</reference>
<name>A0A561PR20_9BACT</name>
<dbReference type="EMBL" id="VIWO01000004">
    <property type="protein sequence ID" value="TWF40554.1"/>
    <property type="molecule type" value="Genomic_DNA"/>
</dbReference>
<dbReference type="SUPFAM" id="SSF46689">
    <property type="entry name" value="Homeodomain-like"/>
    <property type="match status" value="2"/>
</dbReference>
<dbReference type="InterPro" id="IPR011051">
    <property type="entry name" value="RmlC_Cupin_sf"/>
</dbReference>
<keyword evidence="6" id="KW-1185">Reference proteome</keyword>
<dbReference type="PANTHER" id="PTHR43280:SF27">
    <property type="entry name" value="TRANSCRIPTIONAL REGULATOR MTLR"/>
    <property type="match status" value="1"/>
</dbReference>
<gene>
    <name evidence="5" type="ORF">FHW36_104236</name>
</gene>
<dbReference type="InterPro" id="IPR014710">
    <property type="entry name" value="RmlC-like_jellyroll"/>
</dbReference>
<proteinExistence type="predicted"/>
<keyword evidence="3" id="KW-0804">Transcription</keyword>
<evidence type="ECO:0000313" key="5">
    <source>
        <dbReference type="EMBL" id="TWF40554.1"/>
    </source>
</evidence>
<sequence>MKPVFAIPGDKALAQKVFLIKEITQPYFSTEFHFHQECQLVYVVESAGRRIIGDNVEYFDSGEMIFVGSGTPHVWHNEQKYFEGTDKLQARSLALYISPDQLLEHLAPFMNITAVKNWLKKAQRGIQFQGRAKAEILALMQNMLHDGELQKTISFMTLLQKMMDTKSYRLLAGSNYVNLYNDKDQSRMNDVFQYIFRHFRRDIPLSEIAAVAGINVHSFCRFFKSRTQKSFTHFVNELRIGYACRLLQEKEISMAELSDKCGYRNITHFNRFFKRLKGKTPRDYKKEIQAEGY</sequence>
<dbReference type="AlphaFoldDB" id="A0A561PR20"/>
<accession>A0A561PR20</accession>
<dbReference type="Gene3D" id="1.10.10.60">
    <property type="entry name" value="Homeodomain-like"/>
    <property type="match status" value="2"/>
</dbReference>
<dbReference type="GO" id="GO:0003700">
    <property type="term" value="F:DNA-binding transcription factor activity"/>
    <property type="evidence" value="ECO:0007669"/>
    <property type="project" value="InterPro"/>
</dbReference>
<dbReference type="RefSeq" id="WP_145670548.1">
    <property type="nucleotide sequence ID" value="NZ_VIWO01000004.1"/>
</dbReference>
<evidence type="ECO:0000256" key="2">
    <source>
        <dbReference type="ARBA" id="ARBA00023125"/>
    </source>
</evidence>
<dbReference type="Proteomes" id="UP000320811">
    <property type="component" value="Unassembled WGS sequence"/>
</dbReference>
<dbReference type="PROSITE" id="PS01124">
    <property type="entry name" value="HTH_ARAC_FAMILY_2"/>
    <property type="match status" value="1"/>
</dbReference>
<keyword evidence="1" id="KW-0805">Transcription regulation</keyword>
<dbReference type="PROSITE" id="PS00041">
    <property type="entry name" value="HTH_ARAC_FAMILY_1"/>
    <property type="match status" value="1"/>
</dbReference>
<dbReference type="InterPro" id="IPR009057">
    <property type="entry name" value="Homeodomain-like_sf"/>
</dbReference>
<dbReference type="SMART" id="SM00342">
    <property type="entry name" value="HTH_ARAC"/>
    <property type="match status" value="1"/>
</dbReference>
<dbReference type="PANTHER" id="PTHR43280">
    <property type="entry name" value="ARAC-FAMILY TRANSCRIPTIONAL REGULATOR"/>
    <property type="match status" value="1"/>
</dbReference>
<feature type="domain" description="HTH araC/xylS-type" evidence="4">
    <location>
        <begin position="189"/>
        <end position="287"/>
    </location>
</feature>
<dbReference type="OrthoDB" id="745435at2"/>
<dbReference type="Pfam" id="PF12833">
    <property type="entry name" value="HTH_18"/>
    <property type="match status" value="1"/>
</dbReference>
<comment type="caution">
    <text evidence="5">The sequence shown here is derived from an EMBL/GenBank/DDBJ whole genome shotgun (WGS) entry which is preliminary data.</text>
</comment>
<dbReference type="InterPro" id="IPR018062">
    <property type="entry name" value="HTH_AraC-typ_CS"/>
</dbReference>
<keyword evidence="2 5" id="KW-0238">DNA-binding</keyword>
<protein>
    <submittedName>
        <fullName evidence="5">AraC-like DNA-binding protein</fullName>
    </submittedName>
</protein>
<evidence type="ECO:0000313" key="6">
    <source>
        <dbReference type="Proteomes" id="UP000320811"/>
    </source>
</evidence>
<organism evidence="5 6">
    <name type="scientific">Chitinophaga polysaccharea</name>
    <dbReference type="NCBI Taxonomy" id="1293035"/>
    <lineage>
        <taxon>Bacteria</taxon>
        <taxon>Pseudomonadati</taxon>
        <taxon>Bacteroidota</taxon>
        <taxon>Chitinophagia</taxon>
        <taxon>Chitinophagales</taxon>
        <taxon>Chitinophagaceae</taxon>
        <taxon>Chitinophaga</taxon>
    </lineage>
</organism>
<dbReference type="InterPro" id="IPR018060">
    <property type="entry name" value="HTH_AraC"/>
</dbReference>
<dbReference type="GO" id="GO:0043565">
    <property type="term" value="F:sequence-specific DNA binding"/>
    <property type="evidence" value="ECO:0007669"/>
    <property type="project" value="InterPro"/>
</dbReference>
<evidence type="ECO:0000259" key="4">
    <source>
        <dbReference type="PROSITE" id="PS01124"/>
    </source>
</evidence>
<evidence type="ECO:0000256" key="1">
    <source>
        <dbReference type="ARBA" id="ARBA00023015"/>
    </source>
</evidence>
<evidence type="ECO:0000256" key="3">
    <source>
        <dbReference type="ARBA" id="ARBA00023163"/>
    </source>
</evidence>
<dbReference type="Gene3D" id="2.60.120.10">
    <property type="entry name" value="Jelly Rolls"/>
    <property type="match status" value="1"/>
</dbReference>